<dbReference type="InterPro" id="IPR004682">
    <property type="entry name" value="TRAP_DctP"/>
</dbReference>
<dbReference type="NCBIfam" id="NF037995">
    <property type="entry name" value="TRAP_S1"/>
    <property type="match status" value="1"/>
</dbReference>
<organism evidence="2 3">
    <name type="scientific">Thermatribacter velox</name>
    <dbReference type="NCBI Taxonomy" id="3039681"/>
    <lineage>
        <taxon>Bacteria</taxon>
        <taxon>Pseudomonadati</taxon>
        <taxon>Atribacterota</taxon>
        <taxon>Atribacteria</taxon>
        <taxon>Atribacterales</taxon>
        <taxon>Thermatribacteraceae</taxon>
        <taxon>Thermatribacter</taxon>
    </lineage>
</organism>
<dbReference type="PANTHER" id="PTHR33376">
    <property type="match status" value="1"/>
</dbReference>
<dbReference type="InterPro" id="IPR018389">
    <property type="entry name" value="DctP_fam"/>
</dbReference>
<dbReference type="PIRSF" id="PIRSF006470">
    <property type="entry name" value="DctB"/>
    <property type="match status" value="1"/>
</dbReference>
<sequence>MRNRFSVILGLSIMILFVLGITLSAVSQEKTYELKVSMVITEDDTIYKGYEKFKEGVEKRTNGKIKVELYPAGILGGDEEILEQIALGAGICVNTDAGRLGVWVPEIGILLCPYLTDTVEEMQKLLKSDLAKEWFEKLRKEKGYVVLAFNWYAGGRHFITKKPISKPEDLEGLKIRTPGAPVWQETIRALGATPVALPWTEVYTALQQGVIDGAEAQHPATYGSKLYEVAKYITLTGHIQLWNAPVVGEKWFNQLPPEYQQILFEEAEKAGDYATQLLLDSLDELEAKMTAEGAIISEVDTKPFKERAEAVYQKLGYEELRRQIQDFLKKQ</sequence>
<keyword evidence="3" id="KW-1185">Reference proteome</keyword>
<gene>
    <name evidence="2" type="ORF">QBE54_11205</name>
</gene>
<evidence type="ECO:0000313" key="2">
    <source>
        <dbReference type="EMBL" id="WZL76122.1"/>
    </source>
</evidence>
<evidence type="ECO:0000313" key="3">
    <source>
        <dbReference type="Proteomes" id="UP001461341"/>
    </source>
</evidence>
<dbReference type="PANTHER" id="PTHR33376:SF3">
    <property type="entry name" value="C4-DICARBOXYLATE-BINDING PROTEIN"/>
    <property type="match status" value="1"/>
</dbReference>
<dbReference type="RefSeq" id="WP_369018280.1">
    <property type="nucleotide sequence ID" value="NZ_CP121689.1"/>
</dbReference>
<dbReference type="InterPro" id="IPR038404">
    <property type="entry name" value="TRAP_DctP_sf"/>
</dbReference>
<accession>A0ABZ2YAX0</accession>
<keyword evidence="1" id="KW-0732">Signal</keyword>
<protein>
    <submittedName>
        <fullName evidence="2">C4-dicarboxylate TRAP transporter substrate-binding protein</fullName>
    </submittedName>
</protein>
<name>A0ABZ2YAX0_9BACT</name>
<dbReference type="Proteomes" id="UP001461341">
    <property type="component" value="Chromosome"/>
</dbReference>
<dbReference type="Pfam" id="PF03480">
    <property type="entry name" value="DctP"/>
    <property type="match status" value="1"/>
</dbReference>
<dbReference type="CDD" id="cd13669">
    <property type="entry name" value="PBP2_TRAP_TM0322_like"/>
    <property type="match status" value="1"/>
</dbReference>
<proteinExistence type="predicted"/>
<dbReference type="NCBIfam" id="TIGR00787">
    <property type="entry name" value="dctP"/>
    <property type="match status" value="1"/>
</dbReference>
<dbReference type="EMBL" id="CP121689">
    <property type="protein sequence ID" value="WZL76122.1"/>
    <property type="molecule type" value="Genomic_DNA"/>
</dbReference>
<dbReference type="Gene3D" id="3.40.190.170">
    <property type="entry name" value="Bacterial extracellular solute-binding protein, family 7"/>
    <property type="match status" value="1"/>
</dbReference>
<evidence type="ECO:0000256" key="1">
    <source>
        <dbReference type="ARBA" id="ARBA00022729"/>
    </source>
</evidence>
<reference evidence="2 3" key="1">
    <citation type="submission" date="2023-03" db="EMBL/GenBank/DDBJ databases">
        <title>Novel Species.</title>
        <authorList>
            <person name="Ma S."/>
        </authorList>
    </citation>
    <scope>NUCLEOTIDE SEQUENCE [LARGE SCALE GENOMIC DNA]</scope>
    <source>
        <strain evidence="2 3">B11</strain>
    </source>
</reference>
<dbReference type="SUPFAM" id="SSF53850">
    <property type="entry name" value="Periplasmic binding protein-like II"/>
    <property type="match status" value="1"/>
</dbReference>